<organism evidence="1 2">
    <name type="scientific">Nocardia panacis</name>
    <dbReference type="NCBI Taxonomy" id="2340916"/>
    <lineage>
        <taxon>Bacteria</taxon>
        <taxon>Bacillati</taxon>
        <taxon>Actinomycetota</taxon>
        <taxon>Actinomycetes</taxon>
        <taxon>Mycobacteriales</taxon>
        <taxon>Nocardiaceae</taxon>
        <taxon>Nocardia</taxon>
    </lineage>
</organism>
<evidence type="ECO:0000313" key="2">
    <source>
        <dbReference type="Proteomes" id="UP000266677"/>
    </source>
</evidence>
<sequence length="98" mass="9936">MGTGTAQASAQDCTVTRDLFGATAACRDTEAPAGREYTLVVECVGLHGIPNAFPLMTIGPYQGSWGGSFGPSGQGTASCLGPTSVGTVTNAYVAVYRD</sequence>
<dbReference type="EMBL" id="QZFU01000023">
    <property type="protein sequence ID" value="RJO73848.1"/>
    <property type="molecule type" value="Genomic_DNA"/>
</dbReference>
<gene>
    <name evidence="1" type="ORF">D5S18_21225</name>
</gene>
<dbReference type="AlphaFoldDB" id="A0A3A4KHS3"/>
<accession>A0A3A4KHS3</accession>
<dbReference type="Proteomes" id="UP000266677">
    <property type="component" value="Unassembled WGS sequence"/>
</dbReference>
<reference evidence="1 2" key="1">
    <citation type="submission" date="2018-09" db="EMBL/GenBank/DDBJ databases">
        <title>YIM PH21274 draft genome.</title>
        <authorList>
            <person name="Miao C."/>
        </authorList>
    </citation>
    <scope>NUCLEOTIDE SEQUENCE [LARGE SCALE GENOMIC DNA]</scope>
    <source>
        <strain evidence="1 2">YIM PH 21724</strain>
    </source>
</reference>
<proteinExistence type="predicted"/>
<protein>
    <submittedName>
        <fullName evidence="1">Uncharacterized protein</fullName>
    </submittedName>
</protein>
<evidence type="ECO:0000313" key="1">
    <source>
        <dbReference type="EMBL" id="RJO73848.1"/>
    </source>
</evidence>
<dbReference type="OrthoDB" id="4468731at2"/>
<name>A0A3A4KHS3_9NOCA</name>
<comment type="caution">
    <text evidence="1">The sequence shown here is derived from an EMBL/GenBank/DDBJ whole genome shotgun (WGS) entry which is preliminary data.</text>
</comment>
<keyword evidence="2" id="KW-1185">Reference proteome</keyword>